<dbReference type="GO" id="GO:0016082">
    <property type="term" value="P:synaptic vesicle priming"/>
    <property type="evidence" value="ECO:0007669"/>
    <property type="project" value="TreeGrafter"/>
</dbReference>
<sequence length="417" mass="45839">TMESPIRTWRGSYYLISNKRWVPGRFCLLPGRLCFYANKDSTMLFSTRLADLCEIKKTTVSLVYSALALTQVGGVACHWLSGLEPSRDAVFNVLEHFWREELLGGGSQASASSTALGQHLVATATGSQRRLEEAAQALHHQGQQLDGIGQNLQKMNADLCIADRLLTQLEGPSFFSRWTKTSEDGSERKQVQKEASAGPGGGHQDAATGLIVRVPVMYSRGRGTEFHHGHLAVLCSALEVQDAAGRQVHIYRRSDVDEIEALSPYEVIVKQRFIGQPDVVFLLLSAKIANTIPVLEQQYREKFSAYPTYPWGPAPTHKRKTSGHKLIQTAGRWLGGLMGGDDEASEAEGKVQVQKGQTVSDAESAQLNQVLTGIKVLALESGAEVERQNELLEDTSSLVDRTTSRINAADRRIKKLL</sequence>
<evidence type="ECO:0000256" key="2">
    <source>
        <dbReference type="ARBA" id="ARBA00023054"/>
    </source>
</evidence>
<dbReference type="GO" id="GO:0005484">
    <property type="term" value="F:SNAP receptor activity"/>
    <property type="evidence" value="ECO:0007669"/>
    <property type="project" value="TreeGrafter"/>
</dbReference>
<dbReference type="InterPro" id="IPR000727">
    <property type="entry name" value="T_SNARE_dom"/>
</dbReference>
<dbReference type="GO" id="GO:0019905">
    <property type="term" value="F:syntaxin binding"/>
    <property type="evidence" value="ECO:0007669"/>
    <property type="project" value="TreeGrafter"/>
</dbReference>
<dbReference type="STRING" id="7757.ENSPMAP00000007521"/>
<dbReference type="PROSITE" id="PS50192">
    <property type="entry name" value="T_SNARE"/>
    <property type="match status" value="1"/>
</dbReference>
<dbReference type="GO" id="GO:0005886">
    <property type="term" value="C:plasma membrane"/>
    <property type="evidence" value="ECO:0007669"/>
    <property type="project" value="TreeGrafter"/>
</dbReference>
<dbReference type="PANTHER" id="PTHR19305:SF1">
    <property type="entry name" value="SYNAPTOSOMAL-ASSOCIATED PROTEIN 47"/>
    <property type="match status" value="1"/>
</dbReference>
<dbReference type="PANTHER" id="PTHR19305">
    <property type="entry name" value="SYNAPTOSOMAL ASSOCIATED PROTEIN"/>
    <property type="match status" value="1"/>
</dbReference>
<dbReference type="Ensembl" id="ENSPMAT00000007555.1">
    <property type="protein sequence ID" value="ENSPMAP00000007521.1"/>
    <property type="gene ID" value="ENSPMAG00000006821.1"/>
</dbReference>
<dbReference type="GO" id="GO:0098793">
    <property type="term" value="C:presynapse"/>
    <property type="evidence" value="ECO:0007669"/>
    <property type="project" value="GOC"/>
</dbReference>
<dbReference type="OMA" id="DICIHTW"/>
<feature type="region of interest" description="Disordered" evidence="3">
    <location>
        <begin position="177"/>
        <end position="206"/>
    </location>
</feature>
<dbReference type="GO" id="GO:0031201">
    <property type="term" value="C:SNARE complex"/>
    <property type="evidence" value="ECO:0007669"/>
    <property type="project" value="TreeGrafter"/>
</dbReference>
<organism evidence="5">
    <name type="scientific">Petromyzon marinus</name>
    <name type="common">Sea lamprey</name>
    <dbReference type="NCBI Taxonomy" id="7757"/>
    <lineage>
        <taxon>Eukaryota</taxon>
        <taxon>Metazoa</taxon>
        <taxon>Chordata</taxon>
        <taxon>Craniata</taxon>
        <taxon>Vertebrata</taxon>
        <taxon>Cyclostomata</taxon>
        <taxon>Hyperoartia</taxon>
        <taxon>Petromyzontiformes</taxon>
        <taxon>Petromyzontidae</taxon>
        <taxon>Petromyzon</taxon>
    </lineage>
</organism>
<dbReference type="Gene3D" id="1.20.5.110">
    <property type="match status" value="2"/>
</dbReference>
<feature type="domain" description="T-SNARE coiled-coil homology" evidence="4">
    <location>
        <begin position="366"/>
        <end position="416"/>
    </location>
</feature>
<evidence type="ECO:0000256" key="1">
    <source>
        <dbReference type="ARBA" id="ARBA00022737"/>
    </source>
</evidence>
<dbReference type="AlphaFoldDB" id="S4RQN5"/>
<keyword evidence="2" id="KW-0175">Coiled coil</keyword>
<dbReference type="GO" id="GO:0031629">
    <property type="term" value="P:synaptic vesicle fusion to presynaptic active zone membrane"/>
    <property type="evidence" value="ECO:0007669"/>
    <property type="project" value="TreeGrafter"/>
</dbReference>
<dbReference type="HOGENOM" id="CLU_029855_0_0_1"/>
<evidence type="ECO:0000313" key="5">
    <source>
        <dbReference type="Ensembl" id="ENSPMAP00000007521.1"/>
    </source>
</evidence>
<proteinExistence type="predicted"/>
<feature type="compositionally biased region" description="Basic and acidic residues" evidence="3">
    <location>
        <begin position="180"/>
        <end position="192"/>
    </location>
</feature>
<evidence type="ECO:0000259" key="4">
    <source>
        <dbReference type="PROSITE" id="PS50192"/>
    </source>
</evidence>
<reference evidence="5" key="2">
    <citation type="submission" date="2025-09" db="UniProtKB">
        <authorList>
            <consortium name="Ensembl"/>
        </authorList>
    </citation>
    <scope>IDENTIFICATION</scope>
</reference>
<dbReference type="GeneTree" id="ENSGT00950000182843"/>
<evidence type="ECO:0000256" key="3">
    <source>
        <dbReference type="SAM" id="MobiDB-lite"/>
    </source>
</evidence>
<name>S4RQN5_PETMA</name>
<accession>S4RQN5</accession>
<protein>
    <submittedName>
        <fullName evidence="5">Synaptosome associated protein 47</fullName>
    </submittedName>
</protein>
<reference evidence="5" key="1">
    <citation type="submission" date="2025-08" db="UniProtKB">
        <authorList>
            <consortium name="Ensembl"/>
        </authorList>
    </citation>
    <scope>IDENTIFICATION</scope>
</reference>
<dbReference type="SUPFAM" id="SSF58038">
    <property type="entry name" value="SNARE fusion complex"/>
    <property type="match status" value="2"/>
</dbReference>
<keyword evidence="1" id="KW-0677">Repeat</keyword>